<protein>
    <recommendedName>
        <fullName evidence="10">Wax synthase domain-containing protein</fullName>
    </recommendedName>
</protein>
<keyword evidence="6 9" id="KW-1133">Transmembrane helix</keyword>
<gene>
    <name evidence="11" type="ORF">CROQUDRAFT_673509</name>
</gene>
<evidence type="ECO:0000256" key="6">
    <source>
        <dbReference type="ARBA" id="ARBA00022989"/>
    </source>
</evidence>
<organism evidence="11 12">
    <name type="scientific">Cronartium quercuum f. sp. fusiforme G11</name>
    <dbReference type="NCBI Taxonomy" id="708437"/>
    <lineage>
        <taxon>Eukaryota</taxon>
        <taxon>Fungi</taxon>
        <taxon>Dikarya</taxon>
        <taxon>Basidiomycota</taxon>
        <taxon>Pucciniomycotina</taxon>
        <taxon>Pucciniomycetes</taxon>
        <taxon>Pucciniales</taxon>
        <taxon>Coleosporiaceae</taxon>
        <taxon>Cronartium</taxon>
    </lineage>
</organism>
<comment type="caution">
    <text evidence="11">The sequence shown here is derived from an EMBL/GenBank/DDBJ whole genome shotgun (WGS) entry which is preliminary data.</text>
</comment>
<evidence type="ECO:0000256" key="4">
    <source>
        <dbReference type="ARBA" id="ARBA00022679"/>
    </source>
</evidence>
<keyword evidence="5 9" id="KW-0812">Transmembrane</keyword>
<evidence type="ECO:0000256" key="3">
    <source>
        <dbReference type="ARBA" id="ARBA00007282"/>
    </source>
</evidence>
<accession>A0A9P6NAA1</accession>
<feature type="transmembrane region" description="Helical" evidence="9">
    <location>
        <begin position="122"/>
        <end position="149"/>
    </location>
</feature>
<evidence type="ECO:0000256" key="2">
    <source>
        <dbReference type="ARBA" id="ARBA00005179"/>
    </source>
</evidence>
<dbReference type="EMBL" id="MU167346">
    <property type="protein sequence ID" value="KAG0142499.1"/>
    <property type="molecule type" value="Genomic_DNA"/>
</dbReference>
<dbReference type="InterPro" id="IPR032805">
    <property type="entry name" value="Wax_synthase_dom"/>
</dbReference>
<evidence type="ECO:0000256" key="7">
    <source>
        <dbReference type="ARBA" id="ARBA00023136"/>
    </source>
</evidence>
<keyword evidence="7 9" id="KW-0472">Membrane</keyword>
<dbReference type="OrthoDB" id="1077582at2759"/>
<dbReference type="PANTHER" id="PTHR31595">
    <property type="entry name" value="LONG-CHAIN-ALCOHOL O-FATTY-ACYLTRANSFERASE 3-RELATED"/>
    <property type="match status" value="1"/>
</dbReference>
<evidence type="ECO:0000313" key="12">
    <source>
        <dbReference type="Proteomes" id="UP000886653"/>
    </source>
</evidence>
<evidence type="ECO:0000256" key="1">
    <source>
        <dbReference type="ARBA" id="ARBA00004141"/>
    </source>
</evidence>
<feature type="compositionally biased region" description="Polar residues" evidence="8">
    <location>
        <begin position="1"/>
        <end position="11"/>
    </location>
</feature>
<proteinExistence type="inferred from homology"/>
<reference evidence="11" key="1">
    <citation type="submission" date="2013-11" db="EMBL/GenBank/DDBJ databases">
        <title>Genome sequence of the fusiform rust pathogen reveals effectors for host alternation and coevolution with pine.</title>
        <authorList>
            <consortium name="DOE Joint Genome Institute"/>
            <person name="Smith K."/>
            <person name="Pendleton A."/>
            <person name="Kubisiak T."/>
            <person name="Anderson C."/>
            <person name="Salamov A."/>
            <person name="Aerts A."/>
            <person name="Riley R."/>
            <person name="Clum A."/>
            <person name="Lindquist E."/>
            <person name="Ence D."/>
            <person name="Campbell M."/>
            <person name="Kronenberg Z."/>
            <person name="Feau N."/>
            <person name="Dhillon B."/>
            <person name="Hamelin R."/>
            <person name="Burleigh J."/>
            <person name="Smith J."/>
            <person name="Yandell M."/>
            <person name="Nelson C."/>
            <person name="Grigoriev I."/>
            <person name="Davis J."/>
        </authorList>
    </citation>
    <scope>NUCLEOTIDE SEQUENCE</scope>
    <source>
        <strain evidence="11">G11</strain>
    </source>
</reference>
<keyword evidence="12" id="KW-1185">Reference proteome</keyword>
<feature type="transmembrane region" description="Helical" evidence="9">
    <location>
        <begin position="75"/>
        <end position="94"/>
    </location>
</feature>
<dbReference type="AlphaFoldDB" id="A0A9P6NAA1"/>
<comment type="pathway">
    <text evidence="2">Secondary metabolite biosynthesis.</text>
</comment>
<evidence type="ECO:0000313" key="11">
    <source>
        <dbReference type="EMBL" id="KAG0142499.1"/>
    </source>
</evidence>
<feature type="domain" description="Wax synthase" evidence="10">
    <location>
        <begin position="175"/>
        <end position="252"/>
    </location>
</feature>
<dbReference type="GO" id="GO:0008374">
    <property type="term" value="F:O-acyltransferase activity"/>
    <property type="evidence" value="ECO:0007669"/>
    <property type="project" value="InterPro"/>
</dbReference>
<evidence type="ECO:0000259" key="10">
    <source>
        <dbReference type="Pfam" id="PF13813"/>
    </source>
</evidence>
<sequence>MQTKQLSSTRTLLDDSHNKVTPKNPVRNPPSLGELVKFVTALLLSPRGLQCTWSPPEHVVPLGKQMSILEFVGKTVMHAFAMHALFLSVCAFAVPSCQNPRGAYGFLTEEVGLPASNFLEVVAPYVLTLVFGGAAYSGFSLLADLFNLAEVGVYWLARKVLPEDFKPQRFNPVWYPSLFSEPWKRDNLTDFWSKGWHAAFRHDFVFCGALPIHKLLRPFGPMAGKIGGLAGAMLCSAAMHEISLVAVTKVDWKFSTTKMFLGQGLGIVLETVFKRLTGRKVRGLE</sequence>
<evidence type="ECO:0000256" key="8">
    <source>
        <dbReference type="SAM" id="MobiDB-lite"/>
    </source>
</evidence>
<comment type="subcellular location">
    <subcellularLocation>
        <location evidence="1">Membrane</location>
        <topology evidence="1">Multi-pass membrane protein</topology>
    </subcellularLocation>
</comment>
<dbReference type="InterPro" id="IPR044851">
    <property type="entry name" value="Wax_synthase"/>
</dbReference>
<dbReference type="PANTHER" id="PTHR31595:SF57">
    <property type="entry name" value="OS04G0481900 PROTEIN"/>
    <property type="match status" value="1"/>
</dbReference>
<comment type="similarity">
    <text evidence="3">Belongs to the wax synthase family.</text>
</comment>
<dbReference type="GO" id="GO:0006629">
    <property type="term" value="P:lipid metabolic process"/>
    <property type="evidence" value="ECO:0007669"/>
    <property type="project" value="InterPro"/>
</dbReference>
<name>A0A9P6NAA1_9BASI</name>
<dbReference type="Pfam" id="PF13813">
    <property type="entry name" value="MBOAT_2"/>
    <property type="match status" value="1"/>
</dbReference>
<dbReference type="Proteomes" id="UP000886653">
    <property type="component" value="Unassembled WGS sequence"/>
</dbReference>
<dbReference type="GO" id="GO:0016020">
    <property type="term" value="C:membrane"/>
    <property type="evidence" value="ECO:0007669"/>
    <property type="project" value="UniProtKB-SubCell"/>
</dbReference>
<keyword evidence="4" id="KW-0808">Transferase</keyword>
<feature type="region of interest" description="Disordered" evidence="8">
    <location>
        <begin position="1"/>
        <end position="28"/>
    </location>
</feature>
<evidence type="ECO:0000256" key="9">
    <source>
        <dbReference type="SAM" id="Phobius"/>
    </source>
</evidence>
<evidence type="ECO:0000256" key="5">
    <source>
        <dbReference type="ARBA" id="ARBA00022692"/>
    </source>
</evidence>